<dbReference type="RefSeq" id="XP_010891651.3">
    <property type="nucleotide sequence ID" value="XM_010893349.4"/>
</dbReference>
<dbReference type="OMA" id="YPRPMCH"/>
<evidence type="ECO:0000256" key="1">
    <source>
        <dbReference type="SAM" id="MobiDB-lite"/>
    </source>
</evidence>
<dbReference type="InterPro" id="IPR039685">
    <property type="entry name" value="FANCE"/>
</dbReference>
<gene>
    <name evidence="3" type="primary">FANCE</name>
</gene>
<dbReference type="Bgee" id="ENSELUG00000011398">
    <property type="expression patterns" value="Expressed in muscle tissue and 14 other cell types or tissues"/>
</dbReference>
<dbReference type="GO" id="GO:0036297">
    <property type="term" value="P:interstrand cross-link repair"/>
    <property type="evidence" value="ECO:0007669"/>
    <property type="project" value="InterPro"/>
</dbReference>
<dbReference type="Proteomes" id="UP000265140">
    <property type="component" value="Chromosome 12"/>
</dbReference>
<dbReference type="AlphaFoldDB" id="A0A3P8ZY05"/>
<name>A0A3P8ZY05_ESOLU</name>
<dbReference type="PANTHER" id="PTHR32094">
    <property type="entry name" value="FANCONI ANEMIA GROUP E PROTEIN"/>
    <property type="match status" value="1"/>
</dbReference>
<evidence type="ECO:0000313" key="4">
    <source>
        <dbReference type="Proteomes" id="UP000265140"/>
    </source>
</evidence>
<feature type="domain" description="Fanconi Anaemia group E protein C-terminal" evidence="2">
    <location>
        <begin position="275"/>
        <end position="524"/>
    </location>
</feature>
<proteinExistence type="predicted"/>
<dbReference type="GeneID" id="105023847"/>
<evidence type="ECO:0000313" key="3">
    <source>
        <dbReference type="Ensembl" id="ENSELUP00000033208.3"/>
    </source>
</evidence>
<dbReference type="STRING" id="8010.ENSELUP00000033208"/>
<dbReference type="Ensembl" id="ENSELUT00000001258.3">
    <property type="protein sequence ID" value="ENSELUP00000033208.3"/>
    <property type="gene ID" value="ENSELUG00000011398.3"/>
</dbReference>
<dbReference type="CDD" id="cd07439">
    <property type="entry name" value="FANCE_c-term"/>
    <property type="match status" value="1"/>
</dbReference>
<protein>
    <recommendedName>
        <fullName evidence="2">Fanconi Anaemia group E protein C-terminal domain-containing protein</fullName>
    </recommendedName>
</protein>
<dbReference type="Pfam" id="PF11510">
    <property type="entry name" value="FA_FANCE"/>
    <property type="match status" value="1"/>
</dbReference>
<reference evidence="3" key="2">
    <citation type="submission" date="2020-02" db="EMBL/GenBank/DDBJ databases">
        <title>Esox lucius (northern pike) genome, fEsoLuc1, primary haplotype.</title>
        <authorList>
            <person name="Myers G."/>
            <person name="Karagic N."/>
            <person name="Meyer A."/>
            <person name="Pippel M."/>
            <person name="Reichard M."/>
            <person name="Winkler S."/>
            <person name="Tracey A."/>
            <person name="Sims Y."/>
            <person name="Howe K."/>
            <person name="Rhie A."/>
            <person name="Formenti G."/>
            <person name="Durbin R."/>
            <person name="Fedrigo O."/>
            <person name="Jarvis E.D."/>
        </authorList>
    </citation>
    <scope>NUCLEOTIDE SEQUENCE [LARGE SCALE GENOMIC DNA]</scope>
</reference>
<dbReference type="GO" id="GO:0043240">
    <property type="term" value="C:Fanconi anaemia nuclear complex"/>
    <property type="evidence" value="ECO:0007669"/>
    <property type="project" value="InterPro"/>
</dbReference>
<feature type="compositionally biased region" description="Acidic residues" evidence="1">
    <location>
        <begin position="231"/>
        <end position="250"/>
    </location>
</feature>
<keyword evidence="4" id="KW-1185">Reference proteome</keyword>
<evidence type="ECO:0000259" key="2">
    <source>
        <dbReference type="Pfam" id="PF11510"/>
    </source>
</evidence>
<reference evidence="3" key="3">
    <citation type="submission" date="2025-08" db="UniProtKB">
        <authorList>
            <consortium name="Ensembl"/>
        </authorList>
    </citation>
    <scope>IDENTIFICATION</scope>
</reference>
<organism evidence="3 4">
    <name type="scientific">Esox lucius</name>
    <name type="common">Northern pike</name>
    <dbReference type="NCBI Taxonomy" id="8010"/>
    <lineage>
        <taxon>Eukaryota</taxon>
        <taxon>Metazoa</taxon>
        <taxon>Chordata</taxon>
        <taxon>Craniata</taxon>
        <taxon>Vertebrata</taxon>
        <taxon>Euteleostomi</taxon>
        <taxon>Actinopterygii</taxon>
        <taxon>Neopterygii</taxon>
        <taxon>Teleostei</taxon>
        <taxon>Protacanthopterygii</taxon>
        <taxon>Esociformes</taxon>
        <taxon>Esocidae</taxon>
        <taxon>Esox</taxon>
    </lineage>
</organism>
<dbReference type="InterPro" id="IPR021025">
    <property type="entry name" value="Fanconi_anaemia_gr_E_prot_C"/>
</dbReference>
<sequence length="527" mass="58029">MDTNTLLLKFDGRSRLLVRSLLSGATGARRARCVFLRQRRSEPDSCLHKCLQTLCQHEIFPTTDAETLKTKPLVCLFPVAFQQNLLSFLHLVHPELPQTSVLHLLDCLCLDEPVRDSWVSVLVSQLRRDLGAPGGKDSILSPQCRDQLRGLCERLKGGGKATGWASYLDGPIEPQLSSTSQRKRKCDRVNLDSEPEEDSGRRSKRRKLSLSPAVEADGSCCSTAGGGVTEGLEDEMDSGRDDDDDDDDDGGGGTEVRVYVEPPQPTVTVNPCDALPEHVKASIPQIRELLQSEMEEWDQSSVDVFKVLNDCAPSEVEVLCGMLYLSETPEQTLPQLCSCLLALSPDLSHSTAASLIKNLLLGKVMSLSEPASRCLVTAVTSLCSRYPRPTCQALIGPILDGQPGSAQTELLNRLIEDCLDPHYRLLVFQMTLKGIWSEGVLSVIHALLDKKLELNEDLLTIFTDQLSSQAPQFVTSMKFAKMLLTVLTKYNMHLTAVHQSTLSCCLSSNQTFLKKSLQAALKRITHS</sequence>
<feature type="region of interest" description="Disordered" evidence="1">
    <location>
        <begin position="159"/>
        <end position="258"/>
    </location>
</feature>
<dbReference type="InParanoid" id="A0A3P8ZY05"/>
<reference evidence="4" key="1">
    <citation type="journal article" date="2014" name="PLoS ONE">
        <title>The genome and linkage map of the northern pike (Esox lucius): conserved synteny revealed between the salmonid sister group and the Neoteleostei.</title>
        <authorList>
            <person name="Rondeau E.B."/>
            <person name="Minkley D.R."/>
            <person name="Leong J.S."/>
            <person name="Messmer A.M."/>
            <person name="Jantzen J.R."/>
            <person name="von Schalburg K.R."/>
            <person name="Lemon C."/>
            <person name="Bird N.H."/>
            <person name="Koop B.F."/>
        </authorList>
    </citation>
    <scope>NUCLEOTIDE SEQUENCE</scope>
</reference>
<dbReference type="GeneTree" id="ENSGT00390000000705"/>
<reference evidence="3" key="4">
    <citation type="submission" date="2025-09" db="UniProtKB">
        <authorList>
            <consortium name="Ensembl"/>
        </authorList>
    </citation>
    <scope>IDENTIFICATION</scope>
</reference>
<dbReference type="Gene3D" id="1.25.40.480">
    <property type="match status" value="1"/>
</dbReference>
<dbReference type="PANTHER" id="PTHR32094:SF5">
    <property type="entry name" value="FANCONI ANEMIA GROUP E PROTEIN"/>
    <property type="match status" value="1"/>
</dbReference>
<accession>A0A3P8ZY05</accession>